<accession>A0A840X6E8</accession>
<evidence type="ECO:0000313" key="1">
    <source>
        <dbReference type="EMBL" id="MBB5618113.1"/>
    </source>
</evidence>
<evidence type="ECO:0000313" key="2">
    <source>
        <dbReference type="Proteomes" id="UP000552883"/>
    </source>
</evidence>
<dbReference type="EMBL" id="JACHBS010000001">
    <property type="protein sequence ID" value="MBB5618113.1"/>
    <property type="molecule type" value="Genomic_DNA"/>
</dbReference>
<dbReference type="PROSITE" id="PS51257">
    <property type="entry name" value="PROKAR_LIPOPROTEIN"/>
    <property type="match status" value="1"/>
</dbReference>
<comment type="caution">
    <text evidence="1">The sequence shown here is derived from an EMBL/GenBank/DDBJ whole genome shotgun (WGS) entry which is preliminary data.</text>
</comment>
<sequence length="157" mass="16263">MRRTVPAVAALGVGLALTLTGCFGNPLEQLTEGIVEGGVEQIIEDQTGVDVDVDGSGGASLPADWPAEVPTPDGDIVLSSSAGGVFSVIINVASYDEVQRAFDEMLLAGYAEISTLDLGEGAITRIYENTTWNVGILGAQNDDGTATMQYTVTPVTQ</sequence>
<reference evidence="1 2" key="1">
    <citation type="submission" date="2020-08" db="EMBL/GenBank/DDBJ databases">
        <title>Sequencing the genomes of 1000 actinobacteria strains.</title>
        <authorList>
            <person name="Klenk H.-P."/>
        </authorList>
    </citation>
    <scope>NUCLEOTIDE SEQUENCE [LARGE SCALE GENOMIC DNA]</scope>
    <source>
        <strain evidence="1 2">DSM 23889</strain>
    </source>
</reference>
<dbReference type="OrthoDB" id="5126245at2"/>
<dbReference type="AlphaFoldDB" id="A0A840X6E8"/>
<gene>
    <name evidence="1" type="ORF">BJ959_001609</name>
</gene>
<name>A0A840X6E8_9MICO</name>
<keyword evidence="2" id="KW-1185">Reference proteome</keyword>
<proteinExistence type="predicted"/>
<organism evidence="1 2">
    <name type="scientific">Microcella frigidaquae</name>
    <dbReference type="NCBI Taxonomy" id="424758"/>
    <lineage>
        <taxon>Bacteria</taxon>
        <taxon>Bacillati</taxon>
        <taxon>Actinomycetota</taxon>
        <taxon>Actinomycetes</taxon>
        <taxon>Micrococcales</taxon>
        <taxon>Microbacteriaceae</taxon>
        <taxon>Microcella</taxon>
    </lineage>
</organism>
<dbReference type="RefSeq" id="WP_153982127.1">
    <property type="nucleotide sequence ID" value="NZ_BAAANZ010000004.1"/>
</dbReference>
<dbReference type="Proteomes" id="UP000552883">
    <property type="component" value="Unassembled WGS sequence"/>
</dbReference>
<protein>
    <submittedName>
        <fullName evidence="1">Uncharacterized protein</fullName>
    </submittedName>
</protein>